<sequence length="27" mass="2984">MTQQMKAKESPTNGILIIDKKTGMTSM</sequence>
<proteinExistence type="predicted"/>
<dbReference type="EMBL" id="UINC01044670">
    <property type="protein sequence ID" value="SVB50435.1"/>
    <property type="molecule type" value="Genomic_DNA"/>
</dbReference>
<accession>A0A382EIZ5</accession>
<feature type="region of interest" description="Disordered" evidence="1">
    <location>
        <begin position="1"/>
        <end position="27"/>
    </location>
</feature>
<feature type="non-terminal residue" evidence="2">
    <location>
        <position position="27"/>
    </location>
</feature>
<feature type="compositionally biased region" description="Polar residues" evidence="1">
    <location>
        <begin position="1"/>
        <end position="13"/>
    </location>
</feature>
<evidence type="ECO:0000313" key="2">
    <source>
        <dbReference type="EMBL" id="SVB50435.1"/>
    </source>
</evidence>
<feature type="compositionally biased region" description="Basic and acidic residues" evidence="1">
    <location>
        <begin position="18"/>
        <end position="27"/>
    </location>
</feature>
<dbReference type="AlphaFoldDB" id="A0A382EIZ5"/>
<reference evidence="2" key="1">
    <citation type="submission" date="2018-05" db="EMBL/GenBank/DDBJ databases">
        <authorList>
            <person name="Lanie J.A."/>
            <person name="Ng W.-L."/>
            <person name="Kazmierczak K.M."/>
            <person name="Andrzejewski T.M."/>
            <person name="Davidsen T.M."/>
            <person name="Wayne K.J."/>
            <person name="Tettelin H."/>
            <person name="Glass J.I."/>
            <person name="Rusch D."/>
            <person name="Podicherti R."/>
            <person name="Tsui H.-C.T."/>
            <person name="Winkler M.E."/>
        </authorList>
    </citation>
    <scope>NUCLEOTIDE SEQUENCE</scope>
</reference>
<organism evidence="2">
    <name type="scientific">marine metagenome</name>
    <dbReference type="NCBI Taxonomy" id="408172"/>
    <lineage>
        <taxon>unclassified sequences</taxon>
        <taxon>metagenomes</taxon>
        <taxon>ecological metagenomes</taxon>
    </lineage>
</organism>
<protein>
    <submittedName>
        <fullName evidence="2">Uncharacterized protein</fullName>
    </submittedName>
</protein>
<gene>
    <name evidence="2" type="ORF">METZ01_LOCUS203289</name>
</gene>
<evidence type="ECO:0000256" key="1">
    <source>
        <dbReference type="SAM" id="MobiDB-lite"/>
    </source>
</evidence>
<name>A0A382EIZ5_9ZZZZ</name>